<keyword evidence="1" id="KW-0472">Membrane</keyword>
<comment type="caution">
    <text evidence="3">The sequence shown here is derived from an EMBL/GenBank/DDBJ whole genome shotgun (WGS) entry which is preliminary data.</text>
</comment>
<dbReference type="Pfam" id="PF00892">
    <property type="entry name" value="EamA"/>
    <property type="match status" value="2"/>
</dbReference>
<feature type="transmembrane region" description="Helical" evidence="1">
    <location>
        <begin position="92"/>
        <end position="110"/>
    </location>
</feature>
<dbReference type="InterPro" id="IPR037185">
    <property type="entry name" value="EmrE-like"/>
</dbReference>
<feature type="transmembrane region" description="Helical" evidence="1">
    <location>
        <begin position="175"/>
        <end position="194"/>
    </location>
</feature>
<feature type="transmembrane region" description="Helical" evidence="1">
    <location>
        <begin position="36"/>
        <end position="54"/>
    </location>
</feature>
<sequence length="311" mass="33355">MSPTLKAQLQIHGCVVLWGFTAILGKLITLPADALVWWRMLLVTLMLLCVPRVWRAARALPRRMLAVYAGIGVLVALHWLTFYGAIKLANASVAVTCIALAPVFVSLFEPWIAGRALDWRELLLGVIVVPGVALVVGGIPHDMRLGLAVGVSSAALVALFGALNKRYIDRGDPLLVTAIELGSGALFLTLFALLRPHAPDAPGLFAWPGTHNLLLLLVLAFGCTLLPFTLSLIAMRQLSAFASQLAVNLEPVYAIVLAVLLLGEQRELSALFYVGVAVILASVLLHPWLVRRPGPPQAQTLAVAENKSVAE</sequence>
<keyword evidence="1" id="KW-1133">Transmembrane helix</keyword>
<feature type="transmembrane region" description="Helical" evidence="1">
    <location>
        <begin position="66"/>
        <end position="86"/>
    </location>
</feature>
<gene>
    <name evidence="3" type="ORF">G7Y82_02310</name>
</gene>
<keyword evidence="4" id="KW-1185">Reference proteome</keyword>
<feature type="domain" description="EamA" evidence="2">
    <location>
        <begin position="145"/>
        <end position="285"/>
    </location>
</feature>
<evidence type="ECO:0000259" key="2">
    <source>
        <dbReference type="Pfam" id="PF00892"/>
    </source>
</evidence>
<reference evidence="3" key="1">
    <citation type="submission" date="2020-03" db="EMBL/GenBank/DDBJ databases">
        <title>Solimonas marina sp. nov., isolated from deep seawater of the Pacific Ocean.</title>
        <authorList>
            <person name="Liu X."/>
            <person name="Lai Q."/>
            <person name="Sun F."/>
            <person name="Gai Y."/>
            <person name="Li G."/>
            <person name="Shao Z."/>
        </authorList>
    </citation>
    <scope>NUCLEOTIDE SEQUENCE</scope>
    <source>
        <strain evidence="3">C16B3</strain>
    </source>
</reference>
<dbReference type="PANTHER" id="PTHR22911">
    <property type="entry name" value="ACYL-MALONYL CONDENSING ENZYME-RELATED"/>
    <property type="match status" value="1"/>
</dbReference>
<evidence type="ECO:0000256" key="1">
    <source>
        <dbReference type="SAM" id="Phobius"/>
    </source>
</evidence>
<feature type="transmembrane region" description="Helical" evidence="1">
    <location>
        <begin position="12"/>
        <end position="30"/>
    </location>
</feature>
<dbReference type="EMBL" id="JAAVXB010000001">
    <property type="protein sequence ID" value="NKF21133.1"/>
    <property type="molecule type" value="Genomic_DNA"/>
</dbReference>
<feature type="transmembrane region" description="Helical" evidence="1">
    <location>
        <begin position="245"/>
        <end position="263"/>
    </location>
</feature>
<evidence type="ECO:0000313" key="4">
    <source>
        <dbReference type="Proteomes" id="UP000653472"/>
    </source>
</evidence>
<organism evidence="3 4">
    <name type="scientific">Solimonas marina</name>
    <dbReference type="NCBI Taxonomy" id="2714601"/>
    <lineage>
        <taxon>Bacteria</taxon>
        <taxon>Pseudomonadati</taxon>
        <taxon>Pseudomonadota</taxon>
        <taxon>Gammaproteobacteria</taxon>
        <taxon>Nevskiales</taxon>
        <taxon>Nevskiaceae</taxon>
        <taxon>Solimonas</taxon>
    </lineage>
</organism>
<evidence type="ECO:0000313" key="3">
    <source>
        <dbReference type="EMBL" id="NKF21133.1"/>
    </source>
</evidence>
<dbReference type="AlphaFoldDB" id="A0A969W726"/>
<feature type="transmembrane region" description="Helical" evidence="1">
    <location>
        <begin position="214"/>
        <end position="233"/>
    </location>
</feature>
<feature type="transmembrane region" description="Helical" evidence="1">
    <location>
        <begin position="122"/>
        <end position="139"/>
    </location>
</feature>
<dbReference type="Proteomes" id="UP000653472">
    <property type="component" value="Unassembled WGS sequence"/>
</dbReference>
<dbReference type="GO" id="GO:0016020">
    <property type="term" value="C:membrane"/>
    <property type="evidence" value="ECO:0007669"/>
    <property type="project" value="InterPro"/>
</dbReference>
<dbReference type="SUPFAM" id="SSF103481">
    <property type="entry name" value="Multidrug resistance efflux transporter EmrE"/>
    <property type="match status" value="2"/>
</dbReference>
<dbReference type="PANTHER" id="PTHR22911:SF79">
    <property type="entry name" value="MOBA-LIKE NTP TRANSFERASE DOMAIN-CONTAINING PROTEIN"/>
    <property type="match status" value="1"/>
</dbReference>
<dbReference type="RefSeq" id="WP_168146369.1">
    <property type="nucleotide sequence ID" value="NZ_JAAVXB010000001.1"/>
</dbReference>
<feature type="transmembrane region" description="Helical" evidence="1">
    <location>
        <begin position="145"/>
        <end position="163"/>
    </location>
</feature>
<keyword evidence="1" id="KW-0812">Transmembrane</keyword>
<name>A0A969W726_9GAMM</name>
<proteinExistence type="predicted"/>
<feature type="domain" description="EamA" evidence="2">
    <location>
        <begin position="11"/>
        <end position="136"/>
    </location>
</feature>
<protein>
    <submittedName>
        <fullName evidence="3">DMT family transporter</fullName>
    </submittedName>
</protein>
<feature type="transmembrane region" description="Helical" evidence="1">
    <location>
        <begin position="269"/>
        <end position="290"/>
    </location>
</feature>
<dbReference type="InterPro" id="IPR000620">
    <property type="entry name" value="EamA_dom"/>
</dbReference>
<accession>A0A969W726</accession>